<dbReference type="PROSITE" id="PS51184">
    <property type="entry name" value="JMJC"/>
    <property type="match status" value="1"/>
</dbReference>
<dbReference type="Proteomes" id="UP000828390">
    <property type="component" value="Unassembled WGS sequence"/>
</dbReference>
<evidence type="ECO:0000313" key="3">
    <source>
        <dbReference type="Proteomes" id="UP000828390"/>
    </source>
</evidence>
<accession>A0A9D4GN46</accession>
<sequence length="175" mass="20757">MLRHYGYSESMGSVEKRSLLSLSEFRELYDAKWPVIVTDIIPFWEAYRTWNKEFFLTHYGSQNVLMRTVKGRLNESVAQVKPLSDFVRLLDQTTDPTSWVYLEDELFLIQNPRLRAFVGSNYLLDENMFSLFPPEIRPWDSMLLWGGQHSRSFLHMDPYNWTAVNAVLWGAKHWK</sequence>
<dbReference type="SUPFAM" id="SSF51197">
    <property type="entry name" value="Clavaminate synthase-like"/>
    <property type="match status" value="1"/>
</dbReference>
<dbReference type="PANTHER" id="PTHR12480:SF21">
    <property type="entry name" value="JMJC DOMAIN-CONTAINING PROTEIN 8"/>
    <property type="match status" value="1"/>
</dbReference>
<reference evidence="2" key="2">
    <citation type="submission" date="2020-11" db="EMBL/GenBank/DDBJ databases">
        <authorList>
            <person name="McCartney M.A."/>
            <person name="Auch B."/>
            <person name="Kono T."/>
            <person name="Mallez S."/>
            <person name="Becker A."/>
            <person name="Gohl D.M."/>
            <person name="Silverstein K.A.T."/>
            <person name="Koren S."/>
            <person name="Bechman K.B."/>
            <person name="Herman A."/>
            <person name="Abrahante J.E."/>
            <person name="Garbe J."/>
        </authorList>
    </citation>
    <scope>NUCLEOTIDE SEQUENCE</scope>
    <source>
        <strain evidence="2">Duluth1</strain>
        <tissue evidence="2">Whole animal</tissue>
    </source>
</reference>
<dbReference type="PANTHER" id="PTHR12480">
    <property type="entry name" value="ARGININE DEMETHYLASE AND LYSYL-HYDROXYLASE JMJD"/>
    <property type="match status" value="1"/>
</dbReference>
<dbReference type="InterPro" id="IPR003347">
    <property type="entry name" value="JmjC_dom"/>
</dbReference>
<protein>
    <recommendedName>
        <fullName evidence="1">JmjC domain-containing protein</fullName>
    </recommendedName>
</protein>
<gene>
    <name evidence="2" type="ORF">DPMN_120163</name>
</gene>
<proteinExistence type="predicted"/>
<dbReference type="GO" id="GO:0000987">
    <property type="term" value="F:cis-regulatory region sequence-specific DNA binding"/>
    <property type="evidence" value="ECO:0007669"/>
    <property type="project" value="TreeGrafter"/>
</dbReference>
<dbReference type="Gene3D" id="2.60.120.650">
    <property type="entry name" value="Cupin"/>
    <property type="match status" value="1"/>
</dbReference>
<name>A0A9D4GN46_DREPO</name>
<keyword evidence="3" id="KW-1185">Reference proteome</keyword>
<evidence type="ECO:0000259" key="1">
    <source>
        <dbReference type="PROSITE" id="PS51184"/>
    </source>
</evidence>
<organism evidence="2 3">
    <name type="scientific">Dreissena polymorpha</name>
    <name type="common">Zebra mussel</name>
    <name type="synonym">Mytilus polymorpha</name>
    <dbReference type="NCBI Taxonomy" id="45954"/>
    <lineage>
        <taxon>Eukaryota</taxon>
        <taxon>Metazoa</taxon>
        <taxon>Spiralia</taxon>
        <taxon>Lophotrochozoa</taxon>
        <taxon>Mollusca</taxon>
        <taxon>Bivalvia</taxon>
        <taxon>Autobranchia</taxon>
        <taxon>Heteroconchia</taxon>
        <taxon>Euheterodonta</taxon>
        <taxon>Imparidentia</taxon>
        <taxon>Neoheterodontei</taxon>
        <taxon>Myida</taxon>
        <taxon>Dreissenoidea</taxon>
        <taxon>Dreissenidae</taxon>
        <taxon>Dreissena</taxon>
    </lineage>
</organism>
<reference evidence="2" key="1">
    <citation type="journal article" date="2019" name="bioRxiv">
        <title>The Genome of the Zebra Mussel, Dreissena polymorpha: A Resource for Invasive Species Research.</title>
        <authorList>
            <person name="McCartney M.A."/>
            <person name="Auch B."/>
            <person name="Kono T."/>
            <person name="Mallez S."/>
            <person name="Zhang Y."/>
            <person name="Obille A."/>
            <person name="Becker A."/>
            <person name="Abrahante J.E."/>
            <person name="Garbe J."/>
            <person name="Badalamenti J.P."/>
            <person name="Herman A."/>
            <person name="Mangelson H."/>
            <person name="Liachko I."/>
            <person name="Sullivan S."/>
            <person name="Sone E.D."/>
            <person name="Koren S."/>
            <person name="Silverstein K.A.T."/>
            <person name="Beckman K.B."/>
            <person name="Gohl D.M."/>
        </authorList>
    </citation>
    <scope>NUCLEOTIDE SEQUENCE</scope>
    <source>
        <strain evidence="2">Duluth1</strain>
        <tissue evidence="2">Whole animal</tissue>
    </source>
</reference>
<evidence type="ECO:0000313" key="2">
    <source>
        <dbReference type="EMBL" id="KAH3818441.1"/>
    </source>
</evidence>
<comment type="caution">
    <text evidence="2">The sequence shown here is derived from an EMBL/GenBank/DDBJ whole genome shotgun (WGS) entry which is preliminary data.</text>
</comment>
<dbReference type="GO" id="GO:0005634">
    <property type="term" value="C:nucleus"/>
    <property type="evidence" value="ECO:0007669"/>
    <property type="project" value="TreeGrafter"/>
</dbReference>
<dbReference type="InterPro" id="IPR050910">
    <property type="entry name" value="JMJD6_ArgDemeth/LysHydrox"/>
</dbReference>
<feature type="domain" description="JmjC" evidence="1">
    <location>
        <begin position="107"/>
        <end position="175"/>
    </location>
</feature>
<dbReference type="EMBL" id="JAIWYP010000005">
    <property type="protein sequence ID" value="KAH3818441.1"/>
    <property type="molecule type" value="Genomic_DNA"/>
</dbReference>
<dbReference type="AlphaFoldDB" id="A0A9D4GN46"/>